<dbReference type="EMBL" id="LWLG01000007">
    <property type="protein sequence ID" value="OAQ20736.1"/>
    <property type="molecule type" value="Genomic_DNA"/>
</dbReference>
<dbReference type="GO" id="GO:0046872">
    <property type="term" value="F:metal ion binding"/>
    <property type="evidence" value="ECO:0007669"/>
    <property type="project" value="UniProtKB-KW"/>
</dbReference>
<dbReference type="InterPro" id="IPR017896">
    <property type="entry name" value="4Fe4S_Fe-S-bd"/>
</dbReference>
<evidence type="ECO:0000313" key="7">
    <source>
        <dbReference type="EMBL" id="OAQ20736.1"/>
    </source>
</evidence>
<keyword evidence="1" id="KW-0004">4Fe-4S</keyword>
<sequence length="320" mass="35864">MATQREFFSPRGRIFLFEAGLWEHPALETCLACGNCENACPNRVPLPELVFLKKLEDPSSSKIPISKGPLLTWLPKEGTLLDKLCTDQLPKRASRTFSQNLKLPEKGDVTIFLSCGAEYLYPKATHKLILFLKGMGYSPGVTRPLCCGLPAASIGRKKVFLEQSRNTLEVLSQTEGPILTLCASCLWMFKKVYPLVFSDTKEEKKVHSVAQRVEEALSHLSPKVSTWPFQVDDLAIHIPCHLKEFKPQISFQGSQINLCCGSVTPKRLLFENQLPKPFLEKLMELGPSLLVTACTGCYLKLRKLLKVPPEVKHWAELLSV</sequence>
<evidence type="ECO:0000256" key="3">
    <source>
        <dbReference type="ARBA" id="ARBA00022737"/>
    </source>
</evidence>
<organism evidence="7 8">
    <name type="scientific">Thermosulfurimonas dismutans</name>
    <dbReference type="NCBI Taxonomy" id="999894"/>
    <lineage>
        <taxon>Bacteria</taxon>
        <taxon>Pseudomonadati</taxon>
        <taxon>Thermodesulfobacteriota</taxon>
        <taxon>Thermodesulfobacteria</taxon>
        <taxon>Thermodesulfobacteriales</taxon>
        <taxon>Thermodesulfobacteriaceae</taxon>
        <taxon>Thermosulfurimonas</taxon>
    </lineage>
</organism>
<keyword evidence="2" id="KW-0479">Metal-binding</keyword>
<dbReference type="AlphaFoldDB" id="A0A179D3W7"/>
<dbReference type="InterPro" id="IPR017900">
    <property type="entry name" value="4Fe4S_Fe_S_CS"/>
</dbReference>
<feature type="domain" description="4Fe-4S ferredoxin-type" evidence="6">
    <location>
        <begin position="20"/>
        <end position="50"/>
    </location>
</feature>
<dbReference type="PROSITE" id="PS51379">
    <property type="entry name" value="4FE4S_FER_2"/>
    <property type="match status" value="1"/>
</dbReference>
<dbReference type="InterPro" id="IPR004017">
    <property type="entry name" value="Cys_rich_dom"/>
</dbReference>
<evidence type="ECO:0000256" key="5">
    <source>
        <dbReference type="ARBA" id="ARBA00023014"/>
    </source>
</evidence>
<dbReference type="Pfam" id="PF02754">
    <property type="entry name" value="CCG"/>
    <property type="match status" value="2"/>
</dbReference>
<dbReference type="PANTHER" id="PTHR32479">
    <property type="entry name" value="GLYCOLATE OXIDASE IRON-SULFUR SUBUNIT"/>
    <property type="match status" value="1"/>
</dbReference>
<proteinExistence type="predicted"/>
<accession>A0A179D3W7</accession>
<dbReference type="SUPFAM" id="SSF46548">
    <property type="entry name" value="alpha-helical ferredoxin"/>
    <property type="match status" value="1"/>
</dbReference>
<dbReference type="STRING" id="999894.TDIS_1192"/>
<evidence type="ECO:0000259" key="6">
    <source>
        <dbReference type="PROSITE" id="PS51379"/>
    </source>
</evidence>
<evidence type="ECO:0000313" key="8">
    <source>
        <dbReference type="Proteomes" id="UP000078390"/>
    </source>
</evidence>
<keyword evidence="4" id="KW-0408">Iron</keyword>
<dbReference type="GO" id="GO:0016491">
    <property type="term" value="F:oxidoreductase activity"/>
    <property type="evidence" value="ECO:0007669"/>
    <property type="project" value="UniProtKB-ARBA"/>
</dbReference>
<keyword evidence="5" id="KW-0411">Iron-sulfur</keyword>
<dbReference type="GO" id="GO:0051539">
    <property type="term" value="F:4 iron, 4 sulfur cluster binding"/>
    <property type="evidence" value="ECO:0007669"/>
    <property type="project" value="UniProtKB-KW"/>
</dbReference>
<keyword evidence="8" id="KW-1185">Reference proteome</keyword>
<dbReference type="Proteomes" id="UP000078390">
    <property type="component" value="Unassembled WGS sequence"/>
</dbReference>
<comment type="caution">
    <text evidence="7">The sequence shown here is derived from an EMBL/GenBank/DDBJ whole genome shotgun (WGS) entry which is preliminary data.</text>
</comment>
<evidence type="ECO:0000256" key="2">
    <source>
        <dbReference type="ARBA" id="ARBA00022723"/>
    </source>
</evidence>
<dbReference type="PROSITE" id="PS00198">
    <property type="entry name" value="4FE4S_FER_1"/>
    <property type="match status" value="1"/>
</dbReference>
<keyword evidence="3" id="KW-0677">Repeat</keyword>
<reference evidence="7 8" key="1">
    <citation type="submission" date="2016-04" db="EMBL/GenBank/DDBJ databases">
        <title>Genome analysis of Thermosulfurimonas dismutans, the first thermophilic sulfur-disproportionating bacterium of the phylum Thermodesulfobacteria.</title>
        <authorList>
            <person name="Mardanov A.V."/>
            <person name="Beletsky A.V."/>
            <person name="Kadnikov V.V."/>
            <person name="Slobodkin A.I."/>
            <person name="Ravin N.V."/>
        </authorList>
    </citation>
    <scope>NUCLEOTIDE SEQUENCE [LARGE SCALE GENOMIC DNA]</scope>
    <source>
        <strain evidence="7 8">S95</strain>
    </source>
</reference>
<evidence type="ECO:0000256" key="4">
    <source>
        <dbReference type="ARBA" id="ARBA00023004"/>
    </source>
</evidence>
<evidence type="ECO:0000256" key="1">
    <source>
        <dbReference type="ARBA" id="ARBA00022485"/>
    </source>
</evidence>
<protein>
    <submittedName>
        <fullName evidence="7">L-lactate dehydrogenase, Iron-sulfur cluster-binding subunit YkgF</fullName>
    </submittedName>
</protein>
<name>A0A179D3W7_9BACT</name>
<gene>
    <name evidence="7" type="ORF">TDIS_1192</name>
</gene>
<dbReference type="PANTHER" id="PTHR32479:SF19">
    <property type="entry name" value="ANAEROBIC GLYCEROL-3-PHOSPHATE DEHYDROGENASE SUBUNIT C"/>
    <property type="match status" value="1"/>
</dbReference>